<organism evidence="9 10">
    <name type="scientific">Paenibacillus antri</name>
    <dbReference type="NCBI Taxonomy" id="2582848"/>
    <lineage>
        <taxon>Bacteria</taxon>
        <taxon>Bacillati</taxon>
        <taxon>Bacillota</taxon>
        <taxon>Bacilli</taxon>
        <taxon>Bacillales</taxon>
        <taxon>Paenibacillaceae</taxon>
        <taxon>Paenibacillus</taxon>
    </lineage>
</organism>
<feature type="domain" description="EamA" evidence="8">
    <location>
        <begin position="150"/>
        <end position="286"/>
    </location>
</feature>
<feature type="transmembrane region" description="Helical" evidence="7">
    <location>
        <begin position="181"/>
        <end position="199"/>
    </location>
</feature>
<keyword evidence="10" id="KW-1185">Reference proteome</keyword>
<name>A0A5R9GAA3_9BACL</name>
<dbReference type="OrthoDB" id="9805239at2"/>
<comment type="subcellular location">
    <subcellularLocation>
        <location evidence="1">Cell membrane</location>
        <topology evidence="1">Multi-pass membrane protein</topology>
    </subcellularLocation>
</comment>
<feature type="transmembrane region" description="Helical" evidence="7">
    <location>
        <begin position="153"/>
        <end position="169"/>
    </location>
</feature>
<dbReference type="SUPFAM" id="SSF103481">
    <property type="entry name" value="Multidrug resistance efflux transporter EmrE"/>
    <property type="match status" value="2"/>
</dbReference>
<feature type="transmembrane region" description="Helical" evidence="7">
    <location>
        <begin position="127"/>
        <end position="147"/>
    </location>
</feature>
<dbReference type="EMBL" id="VCIW01000004">
    <property type="protein sequence ID" value="TLS52681.1"/>
    <property type="molecule type" value="Genomic_DNA"/>
</dbReference>
<keyword evidence="3" id="KW-1003">Cell membrane</keyword>
<dbReference type="Proteomes" id="UP000309676">
    <property type="component" value="Unassembled WGS sequence"/>
</dbReference>
<reference evidence="9 10" key="1">
    <citation type="submission" date="2019-05" db="EMBL/GenBank/DDBJ databases">
        <authorList>
            <person name="Narsing Rao M.P."/>
            <person name="Li W.J."/>
        </authorList>
    </citation>
    <scope>NUCLEOTIDE SEQUENCE [LARGE SCALE GENOMIC DNA]</scope>
    <source>
        <strain evidence="9 10">SYSU_K30003</strain>
    </source>
</reference>
<keyword evidence="5 7" id="KW-1133">Transmembrane helix</keyword>
<dbReference type="RefSeq" id="WP_138193672.1">
    <property type="nucleotide sequence ID" value="NZ_VCIW01000004.1"/>
</dbReference>
<comment type="similarity">
    <text evidence="2">Belongs to the EamA transporter family.</text>
</comment>
<dbReference type="InterPro" id="IPR037185">
    <property type="entry name" value="EmrE-like"/>
</dbReference>
<dbReference type="InterPro" id="IPR000620">
    <property type="entry name" value="EamA_dom"/>
</dbReference>
<feature type="transmembrane region" description="Helical" evidence="7">
    <location>
        <begin position="211"/>
        <end position="233"/>
    </location>
</feature>
<dbReference type="AlphaFoldDB" id="A0A5R9GAA3"/>
<dbReference type="PANTHER" id="PTHR32322:SF18">
    <property type="entry name" value="S-ADENOSYLMETHIONINE_S-ADENOSYLHOMOCYSTEINE TRANSPORTER"/>
    <property type="match status" value="1"/>
</dbReference>
<evidence type="ECO:0000256" key="6">
    <source>
        <dbReference type="ARBA" id="ARBA00023136"/>
    </source>
</evidence>
<keyword evidence="6 7" id="KW-0472">Membrane</keyword>
<evidence type="ECO:0000256" key="2">
    <source>
        <dbReference type="ARBA" id="ARBA00007362"/>
    </source>
</evidence>
<feature type="domain" description="EamA" evidence="8">
    <location>
        <begin position="8"/>
        <end position="138"/>
    </location>
</feature>
<feature type="transmembrane region" description="Helical" evidence="7">
    <location>
        <begin position="93"/>
        <end position="115"/>
    </location>
</feature>
<protein>
    <submittedName>
        <fullName evidence="9">DMT family transporter</fullName>
    </submittedName>
</protein>
<evidence type="ECO:0000256" key="7">
    <source>
        <dbReference type="SAM" id="Phobius"/>
    </source>
</evidence>
<dbReference type="Pfam" id="PF00892">
    <property type="entry name" value="EamA"/>
    <property type="match status" value="2"/>
</dbReference>
<feature type="transmembrane region" description="Helical" evidence="7">
    <location>
        <begin position="66"/>
        <end position="87"/>
    </location>
</feature>
<dbReference type="PANTHER" id="PTHR32322">
    <property type="entry name" value="INNER MEMBRANE TRANSPORTER"/>
    <property type="match status" value="1"/>
</dbReference>
<dbReference type="InterPro" id="IPR050638">
    <property type="entry name" value="AA-Vitamin_Transporters"/>
</dbReference>
<sequence>MSNRIVFLKLFAVSLLWGCNYVASAYLLRDFSPIFLSYSRLVLTSLFLLSIAMIHRKMRRPTKGEWLVLLFAGLFGTLFNQFFYFIGLQSSTAGNASLIIALSPIATTFLARLFLGEAVTARKLTGAGLALTGVVFIVLLGEGGAFGVSSGDLILLLAMLALSVSLLFIRKLSLTMPSYDITILATVIGTLLMTPAAVWEASQGHLHVSLHASMWIVLSLVAIFGQGLAGFWWNQGISAVGASASSMFMNIPPFVAIVVAYFVLGDAIRASQIVGGMLIVTGVFVANGEKKRRSPKPLAHQA</sequence>
<feature type="transmembrane region" description="Helical" evidence="7">
    <location>
        <begin position="35"/>
        <end position="54"/>
    </location>
</feature>
<evidence type="ECO:0000313" key="10">
    <source>
        <dbReference type="Proteomes" id="UP000309676"/>
    </source>
</evidence>
<evidence type="ECO:0000256" key="5">
    <source>
        <dbReference type="ARBA" id="ARBA00022989"/>
    </source>
</evidence>
<comment type="caution">
    <text evidence="9">The sequence shown here is derived from an EMBL/GenBank/DDBJ whole genome shotgun (WGS) entry which is preliminary data.</text>
</comment>
<accession>A0A5R9GAA3</accession>
<evidence type="ECO:0000256" key="4">
    <source>
        <dbReference type="ARBA" id="ARBA00022692"/>
    </source>
</evidence>
<evidence type="ECO:0000256" key="3">
    <source>
        <dbReference type="ARBA" id="ARBA00022475"/>
    </source>
</evidence>
<evidence type="ECO:0000259" key="8">
    <source>
        <dbReference type="Pfam" id="PF00892"/>
    </source>
</evidence>
<gene>
    <name evidence="9" type="ORF">FE782_08610</name>
</gene>
<evidence type="ECO:0000256" key="1">
    <source>
        <dbReference type="ARBA" id="ARBA00004651"/>
    </source>
</evidence>
<evidence type="ECO:0000313" key="9">
    <source>
        <dbReference type="EMBL" id="TLS52681.1"/>
    </source>
</evidence>
<proteinExistence type="inferred from homology"/>
<feature type="transmembrane region" description="Helical" evidence="7">
    <location>
        <begin position="270"/>
        <end position="288"/>
    </location>
</feature>
<keyword evidence="4 7" id="KW-0812">Transmembrane</keyword>
<dbReference type="GO" id="GO:0005886">
    <property type="term" value="C:plasma membrane"/>
    <property type="evidence" value="ECO:0007669"/>
    <property type="project" value="UniProtKB-SubCell"/>
</dbReference>
<feature type="transmembrane region" description="Helical" evidence="7">
    <location>
        <begin position="245"/>
        <end position="264"/>
    </location>
</feature>
<dbReference type="Gene3D" id="1.10.3730.20">
    <property type="match status" value="1"/>
</dbReference>